<gene>
    <name evidence="1" type="ORF">Q604_UNBC06003G0001</name>
</gene>
<organism evidence="1">
    <name type="scientific">human gut metagenome</name>
    <dbReference type="NCBI Taxonomy" id="408170"/>
    <lineage>
        <taxon>unclassified sequences</taxon>
        <taxon>metagenomes</taxon>
        <taxon>organismal metagenomes</taxon>
    </lineage>
</organism>
<accession>W1YED7</accession>
<sequence length="29" mass="3167">STVLSDIGLSQPKSSNLVLTKEYTNKKSQ</sequence>
<reference evidence="1" key="1">
    <citation type="submission" date="2013-12" db="EMBL/GenBank/DDBJ databases">
        <title>A Varibaculum cambriense genome reconstructed from a premature infant gut community with otherwise low bacterial novelty that shifts toward anaerobic metabolism during the third week of life.</title>
        <authorList>
            <person name="Brown C.T."/>
            <person name="Sharon I."/>
            <person name="Thomas B.C."/>
            <person name="Castelle C.J."/>
            <person name="Morowitz M.J."/>
            <person name="Banfield J.F."/>
        </authorList>
    </citation>
    <scope>NUCLEOTIDE SEQUENCE</scope>
</reference>
<evidence type="ECO:0000313" key="1">
    <source>
        <dbReference type="EMBL" id="ETJ40095.1"/>
    </source>
</evidence>
<feature type="non-terminal residue" evidence="1">
    <location>
        <position position="1"/>
    </location>
</feature>
<name>W1YED7_9ZZZZ</name>
<dbReference type="AlphaFoldDB" id="W1YED7"/>
<protein>
    <submittedName>
        <fullName evidence="1">Uncharacterized protein</fullName>
    </submittedName>
</protein>
<proteinExistence type="predicted"/>
<dbReference type="EMBL" id="AZMM01006003">
    <property type="protein sequence ID" value="ETJ40095.1"/>
    <property type="molecule type" value="Genomic_DNA"/>
</dbReference>
<comment type="caution">
    <text evidence="1">The sequence shown here is derived from an EMBL/GenBank/DDBJ whole genome shotgun (WGS) entry which is preliminary data.</text>
</comment>